<sequence>MADHVGHRLAQRHADHGLLGGGEGEGLGVVLEADPGGAQGQPGPGELALQAPRLVALHRLAHLGGGLAADPLDLAHLAGGSSRVALGELGGELGLEGDDREGVAQQVVQVAGDALALGDGRQALVLLGGLHQLALVTFALEGRGVEQADEGGEEHRREEVGAALRPGGAQEQGKGEGPERGQQREQPHHPAGLRHRLQPGHRRGGVDPVDPRAPVERRDRHPQPEDGPGVGQQAPVPALPAAQVQREERRHREQGDQDAGQPETGVEDRLGQQAHQVHQVAVLGPAVLLRGGGQAGDGGSGLGHRVHCRAVAGSALWATRAKEWICPRATRGCHP</sequence>
<keyword evidence="3" id="KW-1185">Reference proteome</keyword>
<organism evidence="2 3">
    <name type="scientific">Calidithermus terrae</name>
    <dbReference type="NCBI Taxonomy" id="1408545"/>
    <lineage>
        <taxon>Bacteria</taxon>
        <taxon>Thermotogati</taxon>
        <taxon>Deinococcota</taxon>
        <taxon>Deinococci</taxon>
        <taxon>Thermales</taxon>
        <taxon>Thermaceae</taxon>
        <taxon>Calidithermus</taxon>
    </lineage>
</organism>
<comment type="caution">
    <text evidence="2">The sequence shown here is derived from an EMBL/GenBank/DDBJ whole genome shotgun (WGS) entry which is preliminary data.</text>
</comment>
<proteinExistence type="predicted"/>
<evidence type="ECO:0000313" key="2">
    <source>
        <dbReference type="EMBL" id="RIH76340.1"/>
    </source>
</evidence>
<dbReference type="AlphaFoldDB" id="A0A399E1F3"/>
<feature type="compositionally biased region" description="Low complexity" evidence="1">
    <location>
        <begin position="231"/>
        <end position="244"/>
    </location>
</feature>
<dbReference type="Proteomes" id="UP000265715">
    <property type="component" value="Unassembled WGS sequence"/>
</dbReference>
<evidence type="ECO:0000313" key="3">
    <source>
        <dbReference type="Proteomes" id="UP000265715"/>
    </source>
</evidence>
<evidence type="ECO:0000256" key="1">
    <source>
        <dbReference type="SAM" id="MobiDB-lite"/>
    </source>
</evidence>
<feature type="compositionally biased region" description="Basic residues" evidence="1">
    <location>
        <begin position="191"/>
        <end position="203"/>
    </location>
</feature>
<protein>
    <submittedName>
        <fullName evidence="2">Uncharacterized protein</fullName>
    </submittedName>
</protein>
<dbReference type="EMBL" id="QXDL01000322">
    <property type="protein sequence ID" value="RIH76340.1"/>
    <property type="molecule type" value="Genomic_DNA"/>
</dbReference>
<feature type="compositionally biased region" description="Basic and acidic residues" evidence="1">
    <location>
        <begin position="245"/>
        <end position="255"/>
    </location>
</feature>
<reference evidence="2 3" key="1">
    <citation type="submission" date="2018-08" db="EMBL/GenBank/DDBJ databases">
        <title>Meiothermus terrae DSM 26712 genome sequencing project.</title>
        <authorList>
            <person name="Da Costa M.S."/>
            <person name="Albuquerque L."/>
            <person name="Raposo P."/>
            <person name="Froufe H.J.C."/>
            <person name="Barroso C.S."/>
            <person name="Egas C."/>
        </authorList>
    </citation>
    <scope>NUCLEOTIDE SEQUENCE [LARGE SCALE GENOMIC DNA]</scope>
    <source>
        <strain evidence="2 3">DSM 26712</strain>
    </source>
</reference>
<gene>
    <name evidence="2" type="ORF">Mterra_03888</name>
</gene>
<feature type="region of interest" description="Disordered" evidence="1">
    <location>
        <begin position="147"/>
        <end position="267"/>
    </location>
</feature>
<feature type="compositionally biased region" description="Basic and acidic residues" evidence="1">
    <location>
        <begin position="209"/>
        <end position="224"/>
    </location>
</feature>
<feature type="compositionally biased region" description="Basic and acidic residues" evidence="1">
    <location>
        <begin position="1"/>
        <end position="16"/>
    </location>
</feature>
<name>A0A399E1F3_9DEIN</name>
<feature type="region of interest" description="Disordered" evidence="1">
    <location>
        <begin position="1"/>
        <end position="20"/>
    </location>
</feature>
<accession>A0A399E1F3</accession>
<feature type="compositionally biased region" description="Basic and acidic residues" evidence="1">
    <location>
        <begin position="173"/>
        <end position="188"/>
    </location>
</feature>